<keyword evidence="9" id="KW-0677">Repeat</keyword>
<keyword evidence="11 13" id="KW-0012">Acyltransferase</keyword>
<keyword evidence="6" id="KW-0963">Cytoplasm</keyword>
<dbReference type="PROSITE" id="PS00101">
    <property type="entry name" value="HEXAPEP_TRANSFERASES"/>
    <property type="match status" value="1"/>
</dbReference>
<proteinExistence type="inferred from homology"/>
<dbReference type="PANTHER" id="PTHR42811">
    <property type="entry name" value="SERINE ACETYLTRANSFERASE"/>
    <property type="match status" value="1"/>
</dbReference>
<evidence type="ECO:0000313" key="14">
    <source>
        <dbReference type="Proteomes" id="UP000249799"/>
    </source>
</evidence>
<keyword evidence="14" id="KW-1185">Reference proteome</keyword>
<evidence type="ECO:0000256" key="8">
    <source>
        <dbReference type="ARBA" id="ARBA00022679"/>
    </source>
</evidence>
<dbReference type="InterPro" id="IPR005881">
    <property type="entry name" value="Ser_O-AcTrfase"/>
</dbReference>
<dbReference type="GO" id="GO:0009001">
    <property type="term" value="F:serine O-acetyltransferase activity"/>
    <property type="evidence" value="ECO:0007669"/>
    <property type="project" value="UniProtKB-EC"/>
</dbReference>
<protein>
    <recommendedName>
        <fullName evidence="5">Serine acetyltransferase</fullName>
        <ecNumber evidence="4">2.3.1.30</ecNumber>
    </recommendedName>
</protein>
<gene>
    <name evidence="13" type="primary">cysE</name>
    <name evidence="13" type="ORF">DN745_03940</name>
</gene>
<dbReference type="EC" id="2.3.1.30" evidence="4"/>
<dbReference type="InterPro" id="IPR018357">
    <property type="entry name" value="Hexapep_transf_CS"/>
</dbReference>
<dbReference type="GO" id="GO:0005737">
    <property type="term" value="C:cytoplasm"/>
    <property type="evidence" value="ECO:0007669"/>
    <property type="project" value="UniProtKB-SubCell"/>
</dbReference>
<evidence type="ECO:0000256" key="1">
    <source>
        <dbReference type="ARBA" id="ARBA00004496"/>
    </source>
</evidence>
<dbReference type="Gene3D" id="2.160.10.10">
    <property type="entry name" value="Hexapeptide repeat proteins"/>
    <property type="match status" value="1"/>
</dbReference>
<dbReference type="InterPro" id="IPR042122">
    <property type="entry name" value="Ser_AcTrfase_N_sf"/>
</dbReference>
<dbReference type="SUPFAM" id="SSF51161">
    <property type="entry name" value="Trimeric LpxA-like enzymes"/>
    <property type="match status" value="1"/>
</dbReference>
<evidence type="ECO:0000256" key="4">
    <source>
        <dbReference type="ARBA" id="ARBA00013266"/>
    </source>
</evidence>
<evidence type="ECO:0000256" key="2">
    <source>
        <dbReference type="ARBA" id="ARBA00004876"/>
    </source>
</evidence>
<evidence type="ECO:0000256" key="10">
    <source>
        <dbReference type="ARBA" id="ARBA00023192"/>
    </source>
</evidence>
<dbReference type="InterPro" id="IPR045304">
    <property type="entry name" value="LbH_SAT"/>
</dbReference>
<organism evidence="13 14">
    <name type="scientific">Bradymonas sediminis</name>
    <dbReference type="NCBI Taxonomy" id="1548548"/>
    <lineage>
        <taxon>Bacteria</taxon>
        <taxon>Deltaproteobacteria</taxon>
        <taxon>Bradymonadales</taxon>
        <taxon>Bradymonadaceae</taxon>
        <taxon>Bradymonas</taxon>
    </lineage>
</organism>
<dbReference type="AlphaFoldDB" id="A0A2Z4FHQ2"/>
<dbReference type="FunFam" id="1.10.3130.10:FF:000003">
    <property type="entry name" value="Serine acetyltransferase"/>
    <property type="match status" value="1"/>
</dbReference>
<dbReference type="InterPro" id="IPR001451">
    <property type="entry name" value="Hexapep"/>
</dbReference>
<name>A0A2Z4FHQ2_9DELT</name>
<comment type="subcellular location">
    <subcellularLocation>
        <location evidence="1">Cytoplasm</location>
    </subcellularLocation>
</comment>
<evidence type="ECO:0000256" key="5">
    <source>
        <dbReference type="ARBA" id="ARBA00018522"/>
    </source>
</evidence>
<dbReference type="NCBIfam" id="NF041874">
    <property type="entry name" value="EPS_EpsC"/>
    <property type="match status" value="1"/>
</dbReference>
<dbReference type="Proteomes" id="UP000249799">
    <property type="component" value="Chromosome"/>
</dbReference>
<dbReference type="CDD" id="cd03354">
    <property type="entry name" value="LbH_SAT"/>
    <property type="match status" value="1"/>
</dbReference>
<comment type="similarity">
    <text evidence="3">Belongs to the transferase hexapeptide repeat family.</text>
</comment>
<evidence type="ECO:0000256" key="11">
    <source>
        <dbReference type="ARBA" id="ARBA00023315"/>
    </source>
</evidence>
<keyword evidence="8 13" id="KW-0808">Transferase</keyword>
<comment type="pathway">
    <text evidence="2">Amino-acid biosynthesis; L-cysteine biosynthesis; L-cysteine from L-serine: step 1/2.</text>
</comment>
<dbReference type="Gene3D" id="1.10.3130.10">
    <property type="entry name" value="serine acetyltransferase, domain 1"/>
    <property type="match status" value="1"/>
</dbReference>
<dbReference type="InterPro" id="IPR011004">
    <property type="entry name" value="Trimer_LpxA-like_sf"/>
</dbReference>
<dbReference type="NCBIfam" id="TIGR01172">
    <property type="entry name" value="cysE"/>
    <property type="match status" value="1"/>
</dbReference>
<dbReference type="InterPro" id="IPR053376">
    <property type="entry name" value="Serine_acetyltransferase"/>
</dbReference>
<evidence type="ECO:0000256" key="12">
    <source>
        <dbReference type="ARBA" id="ARBA00049486"/>
    </source>
</evidence>
<keyword evidence="7" id="KW-0028">Amino-acid biosynthesis</keyword>
<evidence type="ECO:0000256" key="6">
    <source>
        <dbReference type="ARBA" id="ARBA00022490"/>
    </source>
</evidence>
<dbReference type="EMBL" id="CP030032">
    <property type="protein sequence ID" value="AWV88532.1"/>
    <property type="molecule type" value="Genomic_DNA"/>
</dbReference>
<evidence type="ECO:0000256" key="9">
    <source>
        <dbReference type="ARBA" id="ARBA00022737"/>
    </source>
</evidence>
<keyword evidence="10" id="KW-0198">Cysteine biosynthesis</keyword>
<evidence type="ECO:0000256" key="7">
    <source>
        <dbReference type="ARBA" id="ARBA00022605"/>
    </source>
</evidence>
<dbReference type="OrthoDB" id="9801456at2"/>
<reference evidence="13 14" key="1">
    <citation type="submission" date="2018-06" db="EMBL/GenBank/DDBJ databases">
        <title>Lujinxingia sediminis gen. nov. sp. nov., a new facultative anaerobic member of the class Deltaproteobacteria, and proposal of Lujinxingaceae fam. nov.</title>
        <authorList>
            <person name="Guo L.-Y."/>
            <person name="Li C.-M."/>
            <person name="Wang S."/>
            <person name="Du Z.-J."/>
        </authorList>
    </citation>
    <scope>NUCLEOTIDE SEQUENCE [LARGE SCALE GENOMIC DNA]</scope>
    <source>
        <strain evidence="13 14">FA350</strain>
    </source>
</reference>
<accession>A0A2Z4FHQ2</accession>
<comment type="catalytic activity">
    <reaction evidence="12">
        <text>L-serine + acetyl-CoA = O-acetyl-L-serine + CoA</text>
        <dbReference type="Rhea" id="RHEA:24560"/>
        <dbReference type="ChEBI" id="CHEBI:33384"/>
        <dbReference type="ChEBI" id="CHEBI:57287"/>
        <dbReference type="ChEBI" id="CHEBI:57288"/>
        <dbReference type="ChEBI" id="CHEBI:58340"/>
        <dbReference type="EC" id="2.3.1.30"/>
    </reaction>
</comment>
<dbReference type="GO" id="GO:0006535">
    <property type="term" value="P:cysteine biosynthetic process from serine"/>
    <property type="evidence" value="ECO:0007669"/>
    <property type="project" value="InterPro"/>
</dbReference>
<dbReference type="FunFam" id="2.160.10.10:FF:000007">
    <property type="entry name" value="Serine acetyltransferase"/>
    <property type="match status" value="1"/>
</dbReference>
<dbReference type="Pfam" id="PF00132">
    <property type="entry name" value="Hexapep"/>
    <property type="match status" value="1"/>
</dbReference>
<evidence type="ECO:0000256" key="3">
    <source>
        <dbReference type="ARBA" id="ARBA00007274"/>
    </source>
</evidence>
<sequence>MSTSVTDKRAKAIIQAKAKAAARKAQTPKVTPPSIQPVGARGLLREALEDIRAVRRADPAARSQLEVVLAYPGLHAVWLHRIAHQMWNDGQWLRARLLSHVGRHYTGIEIHPGAQIGRRVFIDHGMGIVIGETAVVGDDCLIYAGVVLGGTSLARTKRHPTLGKGVTVGSNACILGDLRIGDGARVGSGSVVIKDVAEGATVVGIPGRVVSQQKRCGTLGVPDLDHAALPDPIQRIVKDLLGQIERLCGRVESLEKLLDLSPEELDEMLKRHELQDDVDPKLVAAKKDS</sequence>
<evidence type="ECO:0000313" key="13">
    <source>
        <dbReference type="EMBL" id="AWV88532.1"/>
    </source>
</evidence>
<dbReference type="KEGG" id="bsed:DN745_03940"/>